<dbReference type="AlphaFoldDB" id="A0A8S0SLS9"/>
<proteinExistence type="predicted"/>
<dbReference type="EMBL" id="CACTIH010005448">
    <property type="protein sequence ID" value="CAA2993315.1"/>
    <property type="molecule type" value="Genomic_DNA"/>
</dbReference>
<comment type="caution">
    <text evidence="1">The sequence shown here is derived from an EMBL/GenBank/DDBJ whole genome shotgun (WGS) entry which is preliminary data.</text>
</comment>
<evidence type="ECO:0000313" key="2">
    <source>
        <dbReference type="Proteomes" id="UP000594638"/>
    </source>
</evidence>
<gene>
    <name evidence="1" type="ORF">OLEA9_A065149</name>
</gene>
<reference evidence="1 2" key="1">
    <citation type="submission" date="2019-12" db="EMBL/GenBank/DDBJ databases">
        <authorList>
            <person name="Alioto T."/>
            <person name="Alioto T."/>
            <person name="Gomez Garrido J."/>
        </authorList>
    </citation>
    <scope>NUCLEOTIDE SEQUENCE [LARGE SCALE GENOMIC DNA]</scope>
</reference>
<dbReference type="OrthoDB" id="10252687at2759"/>
<organism evidence="1 2">
    <name type="scientific">Olea europaea subsp. europaea</name>
    <dbReference type="NCBI Taxonomy" id="158383"/>
    <lineage>
        <taxon>Eukaryota</taxon>
        <taxon>Viridiplantae</taxon>
        <taxon>Streptophyta</taxon>
        <taxon>Embryophyta</taxon>
        <taxon>Tracheophyta</taxon>
        <taxon>Spermatophyta</taxon>
        <taxon>Magnoliopsida</taxon>
        <taxon>eudicotyledons</taxon>
        <taxon>Gunneridae</taxon>
        <taxon>Pentapetalae</taxon>
        <taxon>asterids</taxon>
        <taxon>lamiids</taxon>
        <taxon>Lamiales</taxon>
        <taxon>Oleaceae</taxon>
        <taxon>Oleeae</taxon>
        <taxon>Olea</taxon>
    </lineage>
</organism>
<evidence type="ECO:0000313" key="1">
    <source>
        <dbReference type="EMBL" id="CAA2993315.1"/>
    </source>
</evidence>
<keyword evidence="2" id="KW-1185">Reference proteome</keyword>
<accession>A0A8S0SLS9</accession>
<protein>
    <submittedName>
        <fullName evidence="1">Uncharacterized protein</fullName>
    </submittedName>
</protein>
<dbReference type="Gramene" id="OE9A065149T1">
    <property type="protein sequence ID" value="OE9A065149C1"/>
    <property type="gene ID" value="OE9A065149"/>
</dbReference>
<dbReference type="Proteomes" id="UP000594638">
    <property type="component" value="Unassembled WGS sequence"/>
</dbReference>
<name>A0A8S0SLS9_OLEEU</name>
<sequence length="171" mass="18982">MLWRESVFGKYPNNLGAVASYPGSSPSKKWLEEQAQAIAKLARELATITANEVVPLERKVDANMVADYATNQMIGETVIRSEYNRAIAPMSCGRPLKGAVWWVDGGAVEGMGRRWLGCRLVGSDANRIIRQSESSQYADILAPAFRASQSYWLRNLVESYLAFEKAAKYVS</sequence>